<dbReference type="InterPro" id="IPR036735">
    <property type="entry name" value="NGN_dom_sf"/>
</dbReference>
<gene>
    <name evidence="5 10" type="primary">nusG</name>
    <name evidence="10" type="ORF">ISN26_06030</name>
</gene>
<comment type="function">
    <text evidence="5 7">Participates in transcription elongation, termination and antitermination.</text>
</comment>
<dbReference type="GO" id="GO:0005829">
    <property type="term" value="C:cytosol"/>
    <property type="evidence" value="ECO:0007669"/>
    <property type="project" value="TreeGrafter"/>
</dbReference>
<dbReference type="GO" id="GO:0032784">
    <property type="term" value="P:regulation of DNA-templated transcription elongation"/>
    <property type="evidence" value="ECO:0007669"/>
    <property type="project" value="InterPro"/>
</dbReference>
<evidence type="ECO:0000256" key="7">
    <source>
        <dbReference type="RuleBase" id="RU000538"/>
    </source>
</evidence>
<evidence type="ECO:0000256" key="3">
    <source>
        <dbReference type="ARBA" id="ARBA00023015"/>
    </source>
</evidence>
<protein>
    <recommendedName>
        <fullName evidence="5 6">Transcription termination/antitermination protein NusG</fullName>
    </recommendedName>
</protein>
<dbReference type="SUPFAM" id="SSF50104">
    <property type="entry name" value="Translation proteins SH3-like domain"/>
    <property type="match status" value="1"/>
</dbReference>
<dbReference type="HAMAP" id="MF_00948">
    <property type="entry name" value="NusG"/>
    <property type="match status" value="1"/>
</dbReference>
<dbReference type="Gene3D" id="3.30.70.940">
    <property type="entry name" value="NusG, N-terminal domain"/>
    <property type="match status" value="1"/>
</dbReference>
<dbReference type="InterPro" id="IPR005824">
    <property type="entry name" value="KOW"/>
</dbReference>
<dbReference type="InterPro" id="IPR043425">
    <property type="entry name" value="NusG-like"/>
</dbReference>
<dbReference type="InterPro" id="IPR047050">
    <property type="entry name" value="NGN"/>
</dbReference>
<keyword evidence="2 5" id="KW-0889">Transcription antitermination</keyword>
<dbReference type="Pfam" id="PF00467">
    <property type="entry name" value="KOW"/>
    <property type="match status" value="1"/>
</dbReference>
<feature type="domain" description="KOW" evidence="9">
    <location>
        <begin position="146"/>
        <end position="173"/>
    </location>
</feature>
<dbReference type="SMART" id="SM00738">
    <property type="entry name" value="NGN"/>
    <property type="match status" value="1"/>
</dbReference>
<dbReference type="PANTHER" id="PTHR30265:SF2">
    <property type="entry name" value="TRANSCRIPTION TERMINATION_ANTITERMINATION PROTEIN NUSG"/>
    <property type="match status" value="1"/>
</dbReference>
<dbReference type="AlphaFoldDB" id="A0A930UH71"/>
<comment type="similarity">
    <text evidence="5 7">Belongs to the NusG family.</text>
</comment>
<organism evidence="10 11">
    <name type="scientific">Candidatus Amphirhobacter heronislandensis</name>
    <dbReference type="NCBI Taxonomy" id="1732024"/>
    <lineage>
        <taxon>Bacteria</taxon>
        <taxon>Pseudomonadati</taxon>
        <taxon>Pseudomonadota</taxon>
        <taxon>Gammaproteobacteria</taxon>
        <taxon>Candidatus Tethybacterales</taxon>
        <taxon>Candidatus Tethybacteraceae</taxon>
        <taxon>Candidatus Amphirhobacter</taxon>
    </lineage>
</organism>
<dbReference type="FunFam" id="2.30.30.30:FF:000002">
    <property type="entry name" value="Transcription termination/antitermination factor NusG"/>
    <property type="match status" value="1"/>
</dbReference>
<evidence type="ECO:0000313" key="10">
    <source>
        <dbReference type="EMBL" id="MBF2735618.1"/>
    </source>
</evidence>
<dbReference type="SUPFAM" id="SSF82679">
    <property type="entry name" value="N-utilization substance G protein NusG, N-terminal domain"/>
    <property type="match status" value="1"/>
</dbReference>
<sequence length="200" mass="23157">MELMVNWYCVHVKANREKSFRQLLAQRIEQACEKDPDVKEQFGEIFSPAEQVVEMKNKKQKVSKRVFFPNYIFIQMEMNHKTWHIINQMSMTRGFVGDTNSGPSANASVSIDEDSWLPPQPVTMAEIDKIRSRVDEGMEKPRPKVMFEIGESVRIKDGPFTNFNGTVNDINYDTSRISVAVSVFNRPTDIQLDFEQVEKM</sequence>
<comment type="caution">
    <text evidence="10">The sequence shown here is derived from an EMBL/GenBank/DDBJ whole genome shotgun (WGS) entry which is preliminary data.</text>
</comment>
<dbReference type="GO" id="GO:0006354">
    <property type="term" value="P:DNA-templated transcription elongation"/>
    <property type="evidence" value="ECO:0007669"/>
    <property type="project" value="UniProtKB-UniRule"/>
</dbReference>
<dbReference type="Pfam" id="PF02357">
    <property type="entry name" value="NusG"/>
    <property type="match status" value="1"/>
</dbReference>
<keyword evidence="1 5" id="KW-0806">Transcription termination</keyword>
<evidence type="ECO:0000256" key="1">
    <source>
        <dbReference type="ARBA" id="ARBA00022472"/>
    </source>
</evidence>
<dbReference type="InterPro" id="IPR014722">
    <property type="entry name" value="Rib_uL2_dom2"/>
</dbReference>
<keyword evidence="11" id="KW-1185">Reference proteome</keyword>
<accession>A0A930UH71</accession>
<dbReference type="InterPro" id="IPR001062">
    <property type="entry name" value="Transcrpt_antiterm_NusG"/>
</dbReference>
<dbReference type="NCBIfam" id="TIGR00922">
    <property type="entry name" value="nusG"/>
    <property type="match status" value="1"/>
</dbReference>
<evidence type="ECO:0000313" key="11">
    <source>
        <dbReference type="Proteomes" id="UP000604381"/>
    </source>
</evidence>
<proteinExistence type="inferred from homology"/>
<name>A0A930UH71_9GAMM</name>
<dbReference type="PANTHER" id="PTHR30265">
    <property type="entry name" value="RHO-INTERACTING TRANSCRIPTION TERMINATION FACTOR NUSG"/>
    <property type="match status" value="1"/>
</dbReference>
<keyword evidence="3 5" id="KW-0805">Transcription regulation</keyword>
<feature type="domain" description="NusG-like N-terminal" evidence="8">
    <location>
        <begin position="4"/>
        <end position="134"/>
    </location>
</feature>
<dbReference type="PRINTS" id="PR00338">
    <property type="entry name" value="NUSGTNSCPFCT"/>
</dbReference>
<dbReference type="InterPro" id="IPR006645">
    <property type="entry name" value="NGN-like_dom"/>
</dbReference>
<evidence type="ECO:0000256" key="5">
    <source>
        <dbReference type="HAMAP-Rule" id="MF_00948"/>
    </source>
</evidence>
<evidence type="ECO:0000259" key="8">
    <source>
        <dbReference type="SMART" id="SM00738"/>
    </source>
</evidence>
<evidence type="ECO:0000259" key="9">
    <source>
        <dbReference type="SMART" id="SM00739"/>
    </source>
</evidence>
<dbReference type="EMBL" id="JADHEI010000044">
    <property type="protein sequence ID" value="MBF2735618.1"/>
    <property type="molecule type" value="Genomic_DNA"/>
</dbReference>
<evidence type="ECO:0000256" key="2">
    <source>
        <dbReference type="ARBA" id="ARBA00022814"/>
    </source>
</evidence>
<dbReference type="Proteomes" id="UP000604381">
    <property type="component" value="Unassembled WGS sequence"/>
</dbReference>
<evidence type="ECO:0000256" key="6">
    <source>
        <dbReference type="NCBIfam" id="TIGR00922"/>
    </source>
</evidence>
<dbReference type="GO" id="GO:0006353">
    <property type="term" value="P:DNA-templated transcription termination"/>
    <property type="evidence" value="ECO:0007669"/>
    <property type="project" value="UniProtKB-UniRule"/>
</dbReference>
<reference evidence="10" key="1">
    <citation type="submission" date="2020-10" db="EMBL/GenBank/DDBJ databases">
        <title>An improved Amphimedon queenslandica hologenome assembly reveals how three proteobacterial symbionts can extend the metabolic phenotypic of their marine sponge host.</title>
        <authorList>
            <person name="Degnan B."/>
            <person name="Degnan S."/>
            <person name="Xiang X."/>
        </authorList>
    </citation>
    <scope>NUCLEOTIDE SEQUENCE</scope>
    <source>
        <strain evidence="10">AqS2</strain>
    </source>
</reference>
<dbReference type="CDD" id="cd06091">
    <property type="entry name" value="KOW_NusG"/>
    <property type="match status" value="1"/>
</dbReference>
<dbReference type="CDD" id="cd09891">
    <property type="entry name" value="NGN_Bact_1"/>
    <property type="match status" value="1"/>
</dbReference>
<dbReference type="Gene3D" id="2.30.30.30">
    <property type="match status" value="1"/>
</dbReference>
<dbReference type="InterPro" id="IPR008991">
    <property type="entry name" value="Translation_prot_SH3-like_sf"/>
</dbReference>
<keyword evidence="4 5" id="KW-0804">Transcription</keyword>
<dbReference type="SMART" id="SM00739">
    <property type="entry name" value="KOW"/>
    <property type="match status" value="1"/>
</dbReference>
<evidence type="ECO:0000256" key="4">
    <source>
        <dbReference type="ARBA" id="ARBA00023163"/>
    </source>
</evidence>
<dbReference type="GO" id="GO:0031564">
    <property type="term" value="P:transcription antitermination"/>
    <property type="evidence" value="ECO:0007669"/>
    <property type="project" value="UniProtKB-UniRule"/>
</dbReference>